<evidence type="ECO:0000313" key="2">
    <source>
        <dbReference type="EMBL" id="GFS35957.1"/>
    </source>
</evidence>
<gene>
    <name evidence="2" type="ORF">Acr_00g0042980</name>
</gene>
<name>A0A7J0DIW5_9ERIC</name>
<comment type="caution">
    <text evidence="2">The sequence shown here is derived from an EMBL/GenBank/DDBJ whole genome shotgun (WGS) entry which is preliminary data.</text>
</comment>
<keyword evidence="3" id="KW-1185">Reference proteome</keyword>
<sequence length="208" mass="22595">MASRSNNESRGNPEAQVEYPLMPRTPGEIRIKLLADAQRTAVGLSRQRLGEESSKDGQAKGSPRGARRARKLYRITTKRKVRQSWGESDLRAKLVVKAAVAAGSILPMRLEARPRGSIISFLQLFDSFVARFAINTQALRALEDVKLAEQVEGTSSREEVFSNGAKDKKSVVALLADGATTTGNKRRWCGCCCWLAVDAAGDGGCLMG</sequence>
<protein>
    <submittedName>
        <fullName evidence="2">Uncharacterized protein</fullName>
    </submittedName>
</protein>
<organism evidence="2 3">
    <name type="scientific">Actinidia rufa</name>
    <dbReference type="NCBI Taxonomy" id="165716"/>
    <lineage>
        <taxon>Eukaryota</taxon>
        <taxon>Viridiplantae</taxon>
        <taxon>Streptophyta</taxon>
        <taxon>Embryophyta</taxon>
        <taxon>Tracheophyta</taxon>
        <taxon>Spermatophyta</taxon>
        <taxon>Magnoliopsida</taxon>
        <taxon>eudicotyledons</taxon>
        <taxon>Gunneridae</taxon>
        <taxon>Pentapetalae</taxon>
        <taxon>asterids</taxon>
        <taxon>Ericales</taxon>
        <taxon>Actinidiaceae</taxon>
        <taxon>Actinidia</taxon>
    </lineage>
</organism>
<accession>A0A7J0DIW5</accession>
<evidence type="ECO:0000313" key="3">
    <source>
        <dbReference type="Proteomes" id="UP000585474"/>
    </source>
</evidence>
<feature type="region of interest" description="Disordered" evidence="1">
    <location>
        <begin position="1"/>
        <end position="23"/>
    </location>
</feature>
<feature type="compositionally biased region" description="Basic and acidic residues" evidence="1">
    <location>
        <begin position="48"/>
        <end position="58"/>
    </location>
</feature>
<proteinExistence type="predicted"/>
<feature type="compositionally biased region" description="Polar residues" evidence="1">
    <location>
        <begin position="1"/>
        <end position="10"/>
    </location>
</feature>
<dbReference type="Proteomes" id="UP000585474">
    <property type="component" value="Unassembled WGS sequence"/>
</dbReference>
<feature type="region of interest" description="Disordered" evidence="1">
    <location>
        <begin position="44"/>
        <end position="70"/>
    </location>
</feature>
<reference evidence="3" key="1">
    <citation type="submission" date="2019-07" db="EMBL/GenBank/DDBJ databases">
        <title>De Novo Assembly of kiwifruit Actinidia rufa.</title>
        <authorList>
            <person name="Sugita-Konishi S."/>
            <person name="Sato K."/>
            <person name="Mori E."/>
            <person name="Abe Y."/>
            <person name="Kisaki G."/>
            <person name="Hamano K."/>
            <person name="Suezawa K."/>
            <person name="Otani M."/>
            <person name="Fukuda T."/>
            <person name="Manabe T."/>
            <person name="Gomi K."/>
            <person name="Tabuchi M."/>
            <person name="Akimitsu K."/>
            <person name="Kataoka I."/>
        </authorList>
    </citation>
    <scope>NUCLEOTIDE SEQUENCE [LARGE SCALE GENOMIC DNA]</scope>
    <source>
        <strain evidence="3">cv. Fuchu</strain>
    </source>
</reference>
<evidence type="ECO:0000256" key="1">
    <source>
        <dbReference type="SAM" id="MobiDB-lite"/>
    </source>
</evidence>
<dbReference type="EMBL" id="BJWL01000239">
    <property type="protein sequence ID" value="GFS35957.1"/>
    <property type="molecule type" value="Genomic_DNA"/>
</dbReference>
<dbReference type="AlphaFoldDB" id="A0A7J0DIW5"/>